<evidence type="ECO:0000313" key="6">
    <source>
        <dbReference type="EMBL" id="SEW11507.1"/>
    </source>
</evidence>
<dbReference type="SMART" id="SM00862">
    <property type="entry name" value="Trans_reg_C"/>
    <property type="match status" value="1"/>
</dbReference>
<evidence type="ECO:0000256" key="3">
    <source>
        <dbReference type="PROSITE-ProRule" id="PRU01091"/>
    </source>
</evidence>
<gene>
    <name evidence="6" type="ORF">SAMN04488515_1123</name>
</gene>
<sequence>MRILIVEDETRIAGLIADVLKSEGYVAEIATDGEEGWEKGGTELYAAAILDIGLPRLDGISVLRNWRKEGIDFPVMLLSAKSSWNERVEGIDAGADDYMVKPFQMEELLARLRALLRRNSKQKMTVLSAGDLQLDLRQMRISVQGLPVKVTPLEFRLLSFLLHHKGEIVPQSTLAENIYFRDQEPDSNAIEVLVGRLRRKLGTDLIETRRGFGYMIPEDAA</sequence>
<protein>
    <submittedName>
        <fullName evidence="6">Two component transcriptional regulator, winged helix family</fullName>
    </submittedName>
</protein>
<dbReference type="AlphaFoldDB" id="A0A1I0PBI9"/>
<dbReference type="InterPro" id="IPR011006">
    <property type="entry name" value="CheY-like_superfamily"/>
</dbReference>
<keyword evidence="7" id="KW-1185">Reference proteome</keyword>
<evidence type="ECO:0000313" key="7">
    <source>
        <dbReference type="Proteomes" id="UP000199167"/>
    </source>
</evidence>
<dbReference type="Gene3D" id="1.10.10.10">
    <property type="entry name" value="Winged helix-like DNA-binding domain superfamily/Winged helix DNA-binding domain"/>
    <property type="match status" value="1"/>
</dbReference>
<dbReference type="OrthoDB" id="9802426at2"/>
<dbReference type="Pfam" id="PF00072">
    <property type="entry name" value="Response_reg"/>
    <property type="match status" value="1"/>
</dbReference>
<evidence type="ECO:0000259" key="5">
    <source>
        <dbReference type="PROSITE" id="PS51755"/>
    </source>
</evidence>
<dbReference type="PANTHER" id="PTHR48111:SF37">
    <property type="entry name" value="RESPONSE REGULATOR PROTEIN CARR"/>
    <property type="match status" value="1"/>
</dbReference>
<dbReference type="PANTHER" id="PTHR48111">
    <property type="entry name" value="REGULATOR OF RPOS"/>
    <property type="match status" value="1"/>
</dbReference>
<dbReference type="SMART" id="SM00448">
    <property type="entry name" value="REC"/>
    <property type="match status" value="1"/>
</dbReference>
<evidence type="ECO:0000256" key="2">
    <source>
        <dbReference type="PROSITE-ProRule" id="PRU00169"/>
    </source>
</evidence>
<dbReference type="GO" id="GO:0005829">
    <property type="term" value="C:cytosol"/>
    <property type="evidence" value="ECO:0007669"/>
    <property type="project" value="TreeGrafter"/>
</dbReference>
<dbReference type="EMBL" id="FOIZ01000001">
    <property type="protein sequence ID" value="SEW11507.1"/>
    <property type="molecule type" value="Genomic_DNA"/>
</dbReference>
<dbReference type="PROSITE" id="PS50110">
    <property type="entry name" value="RESPONSE_REGULATORY"/>
    <property type="match status" value="1"/>
</dbReference>
<dbReference type="InterPro" id="IPR036388">
    <property type="entry name" value="WH-like_DNA-bd_sf"/>
</dbReference>
<reference evidence="6 7" key="1">
    <citation type="submission" date="2016-10" db="EMBL/GenBank/DDBJ databases">
        <authorList>
            <person name="de Groot N.N."/>
        </authorList>
    </citation>
    <scope>NUCLEOTIDE SEQUENCE [LARGE SCALE GENOMIC DNA]</scope>
    <source>
        <strain evidence="6 7">DSM 17925</strain>
    </source>
</reference>
<evidence type="ECO:0000256" key="1">
    <source>
        <dbReference type="ARBA" id="ARBA00023125"/>
    </source>
</evidence>
<organism evidence="6 7">
    <name type="scientific">Cognatiyoonia koreensis</name>
    <dbReference type="NCBI Taxonomy" id="364200"/>
    <lineage>
        <taxon>Bacteria</taxon>
        <taxon>Pseudomonadati</taxon>
        <taxon>Pseudomonadota</taxon>
        <taxon>Alphaproteobacteria</taxon>
        <taxon>Rhodobacterales</taxon>
        <taxon>Paracoccaceae</taxon>
        <taxon>Cognatiyoonia</taxon>
    </lineage>
</organism>
<dbReference type="Gene3D" id="3.40.50.2300">
    <property type="match status" value="1"/>
</dbReference>
<dbReference type="GO" id="GO:0006355">
    <property type="term" value="P:regulation of DNA-templated transcription"/>
    <property type="evidence" value="ECO:0007669"/>
    <property type="project" value="InterPro"/>
</dbReference>
<dbReference type="GO" id="GO:0000156">
    <property type="term" value="F:phosphorelay response regulator activity"/>
    <property type="evidence" value="ECO:0007669"/>
    <property type="project" value="TreeGrafter"/>
</dbReference>
<dbReference type="PROSITE" id="PS51755">
    <property type="entry name" value="OMPR_PHOB"/>
    <property type="match status" value="1"/>
</dbReference>
<dbReference type="Gene3D" id="6.10.250.690">
    <property type="match status" value="1"/>
</dbReference>
<feature type="domain" description="OmpR/PhoB-type" evidence="5">
    <location>
        <begin position="124"/>
        <end position="218"/>
    </location>
</feature>
<dbReference type="Pfam" id="PF00486">
    <property type="entry name" value="Trans_reg_C"/>
    <property type="match status" value="1"/>
</dbReference>
<evidence type="ECO:0000259" key="4">
    <source>
        <dbReference type="PROSITE" id="PS50110"/>
    </source>
</evidence>
<dbReference type="SUPFAM" id="SSF52172">
    <property type="entry name" value="CheY-like"/>
    <property type="match status" value="1"/>
</dbReference>
<feature type="modified residue" description="4-aspartylphosphate" evidence="2">
    <location>
        <position position="51"/>
    </location>
</feature>
<dbReference type="GO" id="GO:0032993">
    <property type="term" value="C:protein-DNA complex"/>
    <property type="evidence" value="ECO:0007669"/>
    <property type="project" value="TreeGrafter"/>
</dbReference>
<keyword evidence="1 3" id="KW-0238">DNA-binding</keyword>
<dbReference type="InterPro" id="IPR039420">
    <property type="entry name" value="WalR-like"/>
</dbReference>
<proteinExistence type="predicted"/>
<name>A0A1I0PBI9_9RHOB</name>
<dbReference type="GO" id="GO:0000976">
    <property type="term" value="F:transcription cis-regulatory region binding"/>
    <property type="evidence" value="ECO:0007669"/>
    <property type="project" value="TreeGrafter"/>
</dbReference>
<dbReference type="RefSeq" id="WP_089991284.1">
    <property type="nucleotide sequence ID" value="NZ_FOIZ01000001.1"/>
</dbReference>
<accession>A0A1I0PBI9</accession>
<keyword evidence="2" id="KW-0597">Phosphoprotein</keyword>
<feature type="domain" description="Response regulatory" evidence="4">
    <location>
        <begin position="2"/>
        <end position="116"/>
    </location>
</feature>
<feature type="DNA-binding region" description="OmpR/PhoB-type" evidence="3">
    <location>
        <begin position="124"/>
        <end position="218"/>
    </location>
</feature>
<dbReference type="InterPro" id="IPR001789">
    <property type="entry name" value="Sig_transdc_resp-reg_receiver"/>
</dbReference>
<dbReference type="Proteomes" id="UP000199167">
    <property type="component" value="Unassembled WGS sequence"/>
</dbReference>
<dbReference type="STRING" id="364200.SAMN04488515_1123"/>
<dbReference type="CDD" id="cd00383">
    <property type="entry name" value="trans_reg_C"/>
    <property type="match status" value="1"/>
</dbReference>
<dbReference type="InterPro" id="IPR001867">
    <property type="entry name" value="OmpR/PhoB-type_DNA-bd"/>
</dbReference>